<feature type="compositionally biased region" description="Basic and acidic residues" evidence="1">
    <location>
        <begin position="141"/>
        <end position="152"/>
    </location>
</feature>
<feature type="compositionally biased region" description="Basic residues" evidence="1">
    <location>
        <begin position="210"/>
        <end position="230"/>
    </location>
</feature>
<feature type="compositionally biased region" description="Basic and acidic residues" evidence="1">
    <location>
        <begin position="200"/>
        <end position="209"/>
    </location>
</feature>
<feature type="region of interest" description="Disordered" evidence="1">
    <location>
        <begin position="61"/>
        <end position="230"/>
    </location>
</feature>
<gene>
    <name evidence="2" type="ORF">AVDCRST_MAG66-1749</name>
</gene>
<feature type="compositionally biased region" description="Basic residues" evidence="1">
    <location>
        <begin position="171"/>
        <end position="183"/>
    </location>
</feature>
<accession>A0A6J4P549</accession>
<feature type="compositionally biased region" description="Basic and acidic residues" evidence="1">
    <location>
        <begin position="112"/>
        <end position="133"/>
    </location>
</feature>
<name>A0A6J4P549_9PSEU</name>
<sequence length="238" mass="25977">GLPGSARGQRCARPAGTAPVVRAAQVRHGGVRCRAVRLPRRAHGREPQDLLRRGVAGHLRRVAAGRRGARAAPGGAGLGRPGRAAGRRDRPHRGRDDPRAARRAGPAGQVREPPEDRGLLRRAHDALGRGDHRPVRRVPHPRPDDRHAEPQRPVRAGLRQRGGRLRAGAVVRHRLLRPGRRRGGSAPAPRPVERASVAGPHERAQPERRAGHRHHRGGRARRRLPGRSALRHLRIGGL</sequence>
<feature type="non-terminal residue" evidence="2">
    <location>
        <position position="1"/>
    </location>
</feature>
<dbReference type="AlphaFoldDB" id="A0A6J4P549"/>
<feature type="non-terminal residue" evidence="2">
    <location>
        <position position="238"/>
    </location>
</feature>
<evidence type="ECO:0000256" key="1">
    <source>
        <dbReference type="SAM" id="MobiDB-lite"/>
    </source>
</evidence>
<dbReference type="EMBL" id="CADCUS010000249">
    <property type="protein sequence ID" value="CAA9404996.1"/>
    <property type="molecule type" value="Genomic_DNA"/>
</dbReference>
<protein>
    <submittedName>
        <fullName evidence="2">Succinate dehydrogenase cytochrome b subunit</fullName>
    </submittedName>
</protein>
<organism evidence="2">
    <name type="scientific">uncultured Pseudonocardia sp</name>
    <dbReference type="NCBI Taxonomy" id="211455"/>
    <lineage>
        <taxon>Bacteria</taxon>
        <taxon>Bacillati</taxon>
        <taxon>Actinomycetota</taxon>
        <taxon>Actinomycetes</taxon>
        <taxon>Pseudonocardiales</taxon>
        <taxon>Pseudonocardiaceae</taxon>
        <taxon>Pseudonocardia</taxon>
        <taxon>environmental samples</taxon>
    </lineage>
</organism>
<proteinExistence type="predicted"/>
<evidence type="ECO:0000313" key="2">
    <source>
        <dbReference type="EMBL" id="CAA9404996.1"/>
    </source>
</evidence>
<reference evidence="2" key="1">
    <citation type="submission" date="2020-02" db="EMBL/GenBank/DDBJ databases">
        <authorList>
            <person name="Meier V. D."/>
        </authorList>
    </citation>
    <scope>NUCLEOTIDE SEQUENCE</scope>
    <source>
        <strain evidence="2">AVDCRST_MAG66</strain>
    </source>
</reference>